<dbReference type="Pfam" id="PF13211">
    <property type="entry name" value="DUF4019"/>
    <property type="match status" value="1"/>
</dbReference>
<feature type="compositionally biased region" description="Low complexity" evidence="1">
    <location>
        <begin position="58"/>
        <end position="85"/>
    </location>
</feature>
<dbReference type="InterPro" id="IPR025091">
    <property type="entry name" value="DUF4019"/>
</dbReference>
<accession>A0AAI8ET38</accession>
<dbReference type="EMBL" id="AE008923">
    <property type="protein sequence ID" value="AAM37664.1"/>
    <property type="molecule type" value="Genomic_DNA"/>
</dbReference>
<evidence type="ECO:0000256" key="1">
    <source>
        <dbReference type="SAM" id="MobiDB-lite"/>
    </source>
</evidence>
<name>A0AAI8ET38_XANAC</name>
<evidence type="ECO:0000313" key="3">
    <source>
        <dbReference type="Proteomes" id="UP000000576"/>
    </source>
</evidence>
<reference evidence="2 3" key="1">
    <citation type="journal article" date="2002" name="Nature">
        <title>Comparison of the genomes of two Xanthomonas pathogens with differing host specificities.</title>
        <authorList>
            <person name="da Silva A.C."/>
            <person name="Ferro J.A."/>
            <person name="Reinach F.C."/>
            <person name="Farah C.S."/>
            <person name="Furlan L.R."/>
            <person name="Quaggio R.B."/>
            <person name="Monteiro-Vitorello C.B."/>
            <person name="Van Sluys M.A."/>
            <person name="Almeida N.F."/>
            <person name="Alves L.M."/>
            <person name="do Amaral A.M."/>
            <person name="Bertolini M.C."/>
            <person name="Camargo L.E."/>
            <person name="Camarotte G."/>
            <person name="Cannavan F."/>
            <person name="Cardozo J."/>
            <person name="Chambergo F."/>
            <person name="Ciapina L.P."/>
            <person name="Cicarelli R.M."/>
            <person name="Coutinho L.L."/>
            <person name="Cursino-Santos J.R."/>
            <person name="El-Dorry H."/>
            <person name="Faria J.B."/>
            <person name="Ferreira A.J."/>
            <person name="Ferreira R.C."/>
            <person name="Ferro M.I."/>
            <person name="Formighieri E.F."/>
            <person name="Franco M.C."/>
            <person name="Greggio C.C."/>
            <person name="Gruber A."/>
            <person name="Katsuyama A.M."/>
            <person name="Kishi L.T."/>
            <person name="Leite R.P."/>
            <person name="Lemos E.G."/>
            <person name="Lemos M.V."/>
            <person name="Locali E.C."/>
            <person name="Machado M.A."/>
            <person name="Madeira A.M."/>
            <person name="Martinez-Rossi N.M."/>
            <person name="Martins E.C."/>
            <person name="Meidanis J."/>
            <person name="Menck C.F."/>
            <person name="Miyaki C.Y."/>
            <person name="Moon D.H."/>
            <person name="Moreira L.M."/>
            <person name="Novo M.T."/>
            <person name="Okura V.K."/>
            <person name="Oliveira M.C."/>
            <person name="Oliveira V.R."/>
            <person name="Pereira H.A."/>
            <person name="Rossi A."/>
            <person name="Sena J.A."/>
            <person name="Silva C."/>
            <person name="de Souza R.F."/>
            <person name="Spinola L.A."/>
            <person name="Takita M.A."/>
            <person name="Tamura R.E."/>
            <person name="Teixeira E.C."/>
            <person name="Tezza R.I."/>
            <person name="Trindade dos Santos M."/>
            <person name="Truffi D."/>
            <person name="Tsai S.M."/>
            <person name="White F.F."/>
            <person name="Setubal J.C."/>
            <person name="Kitajima J.P."/>
        </authorList>
    </citation>
    <scope>NUCLEOTIDE SEQUENCE [LARGE SCALE GENOMIC DNA]</scope>
    <source>
        <strain evidence="2 3">306</strain>
    </source>
</reference>
<gene>
    <name evidence="2" type="ordered locus">XAC2819</name>
</gene>
<sequence>MLRTTRPRLRYPPKGGRRLFLSTRSVQGPRPMLRSRLVIVLALAPALAFAQQPQAASRPASPAAAQPAPAAPAGQPALSPAQQAQLTKQNTEMTQAALRVAQMVDGNQVASLWDGASKVAKTAVKRDVFVSQIGTERARLGAVVGRGQGSVTRVKYGPGAQVPEGLYVNVSFPTRFAKAQQPVRELVSFRLDEDKTWRLAGYSLRTAVK</sequence>
<evidence type="ECO:0000313" key="2">
    <source>
        <dbReference type="EMBL" id="AAM37664.1"/>
    </source>
</evidence>
<feature type="region of interest" description="Disordered" evidence="1">
    <location>
        <begin position="58"/>
        <end position="90"/>
    </location>
</feature>
<dbReference type="KEGG" id="xac:XAC2819"/>
<dbReference type="Proteomes" id="UP000000576">
    <property type="component" value="Chromosome"/>
</dbReference>
<organism evidence="2 3">
    <name type="scientific">Xanthomonas axonopodis pv. citri (strain 306)</name>
    <dbReference type="NCBI Taxonomy" id="190486"/>
    <lineage>
        <taxon>Bacteria</taxon>
        <taxon>Pseudomonadati</taxon>
        <taxon>Pseudomonadota</taxon>
        <taxon>Gammaproteobacteria</taxon>
        <taxon>Lysobacterales</taxon>
        <taxon>Lysobacteraceae</taxon>
        <taxon>Xanthomonas</taxon>
    </lineage>
</organism>
<protein>
    <recommendedName>
        <fullName evidence="4">DUF4019 domain-containing protein</fullName>
    </recommendedName>
</protein>
<proteinExistence type="predicted"/>
<evidence type="ECO:0008006" key="4">
    <source>
        <dbReference type="Google" id="ProtNLM"/>
    </source>
</evidence>
<dbReference type="AlphaFoldDB" id="A0AAI8ET38"/>